<dbReference type="InterPro" id="IPR040676">
    <property type="entry name" value="DUF5641"/>
</dbReference>
<dbReference type="PANTHER" id="PTHR47331">
    <property type="entry name" value="PHD-TYPE DOMAIN-CONTAINING PROTEIN"/>
    <property type="match status" value="1"/>
</dbReference>
<proteinExistence type="predicted"/>
<dbReference type="Proteomes" id="UP000440578">
    <property type="component" value="Unassembled WGS sequence"/>
</dbReference>
<accession>A0A6A4WAK3</accession>
<evidence type="ECO:0000313" key="2">
    <source>
        <dbReference type="EMBL" id="KAF0300814.1"/>
    </source>
</evidence>
<dbReference type="OrthoDB" id="3255824at2759"/>
<organism evidence="2 3">
    <name type="scientific">Amphibalanus amphitrite</name>
    <name type="common">Striped barnacle</name>
    <name type="synonym">Balanus amphitrite</name>
    <dbReference type="NCBI Taxonomy" id="1232801"/>
    <lineage>
        <taxon>Eukaryota</taxon>
        <taxon>Metazoa</taxon>
        <taxon>Ecdysozoa</taxon>
        <taxon>Arthropoda</taxon>
        <taxon>Crustacea</taxon>
        <taxon>Multicrustacea</taxon>
        <taxon>Cirripedia</taxon>
        <taxon>Thoracica</taxon>
        <taxon>Thoracicalcarea</taxon>
        <taxon>Balanomorpha</taxon>
        <taxon>Balanoidea</taxon>
        <taxon>Balanidae</taxon>
        <taxon>Amphibalaninae</taxon>
        <taxon>Amphibalanus</taxon>
    </lineage>
</organism>
<dbReference type="AlphaFoldDB" id="A0A6A4WAK3"/>
<gene>
    <name evidence="2" type="ORF">FJT64_026756</name>
</gene>
<comment type="caution">
    <text evidence="2">The sequence shown here is derived from an EMBL/GenBank/DDBJ whole genome shotgun (WGS) entry which is preliminary data.</text>
</comment>
<evidence type="ECO:0000259" key="1">
    <source>
        <dbReference type="Pfam" id="PF18701"/>
    </source>
</evidence>
<evidence type="ECO:0000313" key="3">
    <source>
        <dbReference type="Proteomes" id="UP000440578"/>
    </source>
</evidence>
<sequence length="316" mass="35636">MSLLWKSDRRPVANLAVAESRTRRMTEKLTAEEFDEYDSHLANLRKTGVIEDAPIAEDRESAFYLPHHGVHRNGKLRVVYDGSAADGSGYSLNSYLEVWYQSAEQDLCDKVRSGLYMDDICLTFSSKDEACRAMEKTRVIFQEAGMSLHKTRVTGDVSEPSADAIQELKPTKTGESRRVEACTVSRDSERPPTVSLFDVTECSSLKQAVNRYAWVLRAWRHRRRVCDHLNRRWISEYLSALRCWSTSPRGRPSRVPGVGDVVLVRDEGPRGGWPLARVAELLRGPDGQARAAVIVLRGRTTRRPVNKLYALEAAGE</sequence>
<protein>
    <recommendedName>
        <fullName evidence="1">DUF5641 domain-containing protein</fullName>
    </recommendedName>
</protein>
<name>A0A6A4WAK3_AMPAM</name>
<dbReference type="PANTHER" id="PTHR47331:SF1">
    <property type="entry name" value="GAG-LIKE PROTEIN"/>
    <property type="match status" value="1"/>
</dbReference>
<reference evidence="2 3" key="1">
    <citation type="submission" date="2019-07" db="EMBL/GenBank/DDBJ databases">
        <title>Draft genome assembly of a fouling barnacle, Amphibalanus amphitrite (Darwin, 1854): The first reference genome for Thecostraca.</title>
        <authorList>
            <person name="Kim W."/>
        </authorList>
    </citation>
    <scope>NUCLEOTIDE SEQUENCE [LARGE SCALE GENOMIC DNA]</scope>
    <source>
        <strain evidence="2">SNU_AA5</strain>
        <tissue evidence="2">Soma without cirri and trophi</tissue>
    </source>
</reference>
<dbReference type="Pfam" id="PF18701">
    <property type="entry name" value="DUF5641"/>
    <property type="match status" value="1"/>
</dbReference>
<keyword evidence="3" id="KW-1185">Reference proteome</keyword>
<dbReference type="EMBL" id="VIIS01001231">
    <property type="protein sequence ID" value="KAF0300814.1"/>
    <property type="molecule type" value="Genomic_DNA"/>
</dbReference>
<feature type="domain" description="DUF5641" evidence="1">
    <location>
        <begin position="218"/>
        <end position="310"/>
    </location>
</feature>